<dbReference type="RefSeq" id="WP_044049187.1">
    <property type="nucleotide sequence ID" value="NZ_CP003984.1"/>
</dbReference>
<sequence>MEFDGNIEYLRLAFWQIIMTAGPVLGVALAIGLLVGVLQAATSINEMTLSFVPKLILVLTTIALLSGLMMTQMSNYFAFIFQEISLVGR</sequence>
<evidence type="ECO:0000256" key="9">
    <source>
        <dbReference type="RuleBase" id="RU364090"/>
    </source>
</evidence>
<keyword evidence="11" id="KW-1185">Reference proteome</keyword>
<comment type="similarity">
    <text evidence="2 9">Belongs to the FliQ/MopD/SpaQ family.</text>
</comment>
<dbReference type="PANTHER" id="PTHR34040">
    <property type="entry name" value="FLAGELLAR BIOSYNTHETIC PROTEIN FLIQ"/>
    <property type="match status" value="1"/>
</dbReference>
<comment type="subcellular location">
    <subcellularLocation>
        <location evidence="1 9">Cell membrane</location>
        <topology evidence="1">Multi-pass membrane protein</topology>
    </subcellularLocation>
    <subcellularLocation>
        <location evidence="9">Bacterial flagellum basal body</location>
    </subcellularLocation>
</comment>
<dbReference type="EMBL" id="CP003984">
    <property type="protein sequence ID" value="AII86324.1"/>
    <property type="molecule type" value="Genomic_DNA"/>
</dbReference>
<evidence type="ECO:0000256" key="1">
    <source>
        <dbReference type="ARBA" id="ARBA00004651"/>
    </source>
</evidence>
<dbReference type="PANTHER" id="PTHR34040:SF2">
    <property type="entry name" value="FLAGELLAR BIOSYNTHETIC PROTEIN FLIQ"/>
    <property type="match status" value="1"/>
</dbReference>
<evidence type="ECO:0000313" key="10">
    <source>
        <dbReference type="EMBL" id="AII86324.1"/>
    </source>
</evidence>
<keyword evidence="10" id="KW-0282">Flagellum</keyword>
<dbReference type="InterPro" id="IPR002191">
    <property type="entry name" value="Bac_export_3"/>
</dbReference>
<keyword evidence="5 9" id="KW-0812">Transmembrane</keyword>
<gene>
    <name evidence="9 10" type="primary">fliQ</name>
    <name evidence="10" type="ORF">RCA23_c07680</name>
</gene>
<dbReference type="PIRSF" id="PIRSF004669">
    <property type="entry name" value="FliQ"/>
    <property type="match status" value="1"/>
</dbReference>
<dbReference type="Proteomes" id="UP000028680">
    <property type="component" value="Chromosome"/>
</dbReference>
<evidence type="ECO:0000256" key="5">
    <source>
        <dbReference type="ARBA" id="ARBA00022692"/>
    </source>
</evidence>
<reference evidence="10 11" key="1">
    <citation type="journal article" date="2014" name="ISME J.">
        <title>Adaptation of an abundant Roseobacter RCA organism to pelagic systems revealed by genomic and transcriptomic analyses.</title>
        <authorList>
            <person name="Voget S."/>
            <person name="Wemheuer B."/>
            <person name="Brinkhoff T."/>
            <person name="Vollmers J."/>
            <person name="Dietrich S."/>
            <person name="Giebel H.A."/>
            <person name="Beardsley C."/>
            <person name="Sardemann C."/>
            <person name="Bakenhus I."/>
            <person name="Billerbeck S."/>
            <person name="Daniel R."/>
            <person name="Simon M."/>
        </authorList>
    </citation>
    <scope>NUCLEOTIDE SEQUENCE [LARGE SCALE GENOMIC DNA]</scope>
    <source>
        <strain evidence="10 11">RCA23</strain>
    </source>
</reference>
<dbReference type="NCBIfam" id="TIGR01402">
    <property type="entry name" value="fliQ"/>
    <property type="match status" value="1"/>
</dbReference>
<keyword evidence="10" id="KW-0966">Cell projection</keyword>
<dbReference type="GO" id="GO:0044780">
    <property type="term" value="P:bacterial-type flagellum assembly"/>
    <property type="evidence" value="ECO:0007669"/>
    <property type="project" value="InterPro"/>
</dbReference>
<feature type="transmembrane region" description="Helical" evidence="9">
    <location>
        <begin position="12"/>
        <end position="35"/>
    </location>
</feature>
<dbReference type="PRINTS" id="PR00952">
    <property type="entry name" value="TYPE3IMQPROT"/>
</dbReference>
<dbReference type="GO" id="GO:0005886">
    <property type="term" value="C:plasma membrane"/>
    <property type="evidence" value="ECO:0007669"/>
    <property type="project" value="UniProtKB-SubCell"/>
</dbReference>
<dbReference type="AlphaFoldDB" id="A0AAN0RHH7"/>
<keyword evidence="4 9" id="KW-1003">Cell membrane</keyword>
<evidence type="ECO:0000256" key="8">
    <source>
        <dbReference type="ARBA" id="ARBA00023143"/>
    </source>
</evidence>
<dbReference type="KEGG" id="ptp:RCA23_c07680"/>
<evidence type="ECO:0000256" key="6">
    <source>
        <dbReference type="ARBA" id="ARBA00022989"/>
    </source>
</evidence>
<evidence type="ECO:0000256" key="7">
    <source>
        <dbReference type="ARBA" id="ARBA00023136"/>
    </source>
</evidence>
<dbReference type="InterPro" id="IPR006305">
    <property type="entry name" value="FliQ"/>
</dbReference>
<evidence type="ECO:0000256" key="3">
    <source>
        <dbReference type="ARBA" id="ARBA00021718"/>
    </source>
</evidence>
<proteinExistence type="inferred from homology"/>
<keyword evidence="6 9" id="KW-1133">Transmembrane helix</keyword>
<organism evidence="10 11">
    <name type="scientific">Planktomarina temperata RCA23</name>
    <dbReference type="NCBI Taxonomy" id="666509"/>
    <lineage>
        <taxon>Bacteria</taxon>
        <taxon>Pseudomonadati</taxon>
        <taxon>Pseudomonadota</taxon>
        <taxon>Alphaproteobacteria</taxon>
        <taxon>Rhodobacterales</taxon>
        <taxon>Paracoccaceae</taxon>
        <taxon>Planktomarina</taxon>
    </lineage>
</organism>
<accession>A0AAN0RHH7</accession>
<dbReference type="Pfam" id="PF01313">
    <property type="entry name" value="Bac_export_3"/>
    <property type="match status" value="1"/>
</dbReference>
<dbReference type="GO" id="GO:0009425">
    <property type="term" value="C:bacterial-type flagellum basal body"/>
    <property type="evidence" value="ECO:0007669"/>
    <property type="project" value="UniProtKB-SubCell"/>
</dbReference>
<evidence type="ECO:0000256" key="4">
    <source>
        <dbReference type="ARBA" id="ARBA00022475"/>
    </source>
</evidence>
<feature type="transmembrane region" description="Helical" evidence="9">
    <location>
        <begin position="55"/>
        <end position="81"/>
    </location>
</feature>
<keyword evidence="8 9" id="KW-0975">Bacterial flagellum</keyword>
<protein>
    <recommendedName>
        <fullName evidence="3 9">Flagellar biosynthetic protein FliQ</fullName>
    </recommendedName>
</protein>
<comment type="function">
    <text evidence="9">Role in flagellar biosynthesis.</text>
</comment>
<evidence type="ECO:0000256" key="2">
    <source>
        <dbReference type="ARBA" id="ARBA00006156"/>
    </source>
</evidence>
<keyword evidence="10" id="KW-0969">Cilium</keyword>
<keyword evidence="7 9" id="KW-0472">Membrane</keyword>
<dbReference type="GO" id="GO:0009306">
    <property type="term" value="P:protein secretion"/>
    <property type="evidence" value="ECO:0007669"/>
    <property type="project" value="InterPro"/>
</dbReference>
<name>A0AAN0RHH7_9RHOB</name>
<evidence type="ECO:0000313" key="11">
    <source>
        <dbReference type="Proteomes" id="UP000028680"/>
    </source>
</evidence>